<dbReference type="CDD" id="cd00565">
    <property type="entry name" value="Ubl_ThiS"/>
    <property type="match status" value="1"/>
</dbReference>
<keyword evidence="2" id="KW-1185">Reference proteome</keyword>
<evidence type="ECO:0000313" key="2">
    <source>
        <dbReference type="Proteomes" id="UP000808914"/>
    </source>
</evidence>
<name>A0ABS2PYP5_9BACL</name>
<proteinExistence type="predicted"/>
<dbReference type="InterPro" id="IPR003749">
    <property type="entry name" value="ThiS/MoaD-like"/>
</dbReference>
<dbReference type="InterPro" id="IPR016155">
    <property type="entry name" value="Mopterin_synth/thiamin_S_b"/>
</dbReference>
<dbReference type="SUPFAM" id="SSF54285">
    <property type="entry name" value="MoaD/ThiS"/>
    <property type="match status" value="1"/>
</dbReference>
<dbReference type="InterPro" id="IPR010035">
    <property type="entry name" value="Thi_S"/>
</dbReference>
<dbReference type="NCBIfam" id="TIGR01683">
    <property type="entry name" value="thiS"/>
    <property type="match status" value="1"/>
</dbReference>
<protein>
    <submittedName>
        <fullName evidence="1">Sulfur carrier protein</fullName>
    </submittedName>
</protein>
<dbReference type="PANTHER" id="PTHR34472">
    <property type="entry name" value="SULFUR CARRIER PROTEIN THIS"/>
    <property type="match status" value="1"/>
</dbReference>
<comment type="caution">
    <text evidence="1">The sequence shown here is derived from an EMBL/GenBank/DDBJ whole genome shotgun (WGS) entry which is preliminary data.</text>
</comment>
<dbReference type="EMBL" id="JAFBER010000006">
    <property type="protein sequence ID" value="MBM7645086.1"/>
    <property type="molecule type" value="Genomic_DNA"/>
</dbReference>
<gene>
    <name evidence="1" type="ORF">JOD45_001297</name>
</gene>
<dbReference type="Gene3D" id="3.10.20.30">
    <property type="match status" value="1"/>
</dbReference>
<dbReference type="RefSeq" id="WP_205003027.1">
    <property type="nucleotide sequence ID" value="NZ_JAFBER010000006.1"/>
</dbReference>
<evidence type="ECO:0000313" key="1">
    <source>
        <dbReference type="EMBL" id="MBM7645086.1"/>
    </source>
</evidence>
<dbReference type="Proteomes" id="UP000808914">
    <property type="component" value="Unassembled WGS sequence"/>
</dbReference>
<dbReference type="Pfam" id="PF02597">
    <property type="entry name" value="ThiS"/>
    <property type="match status" value="1"/>
</dbReference>
<organism evidence="1 2">
    <name type="scientific">Scopulibacillus daqui</name>
    <dbReference type="NCBI Taxonomy" id="1469162"/>
    <lineage>
        <taxon>Bacteria</taxon>
        <taxon>Bacillati</taxon>
        <taxon>Bacillota</taxon>
        <taxon>Bacilli</taxon>
        <taxon>Bacillales</taxon>
        <taxon>Sporolactobacillaceae</taxon>
        <taxon>Scopulibacillus</taxon>
    </lineage>
</organism>
<dbReference type="InterPro" id="IPR012675">
    <property type="entry name" value="Beta-grasp_dom_sf"/>
</dbReference>
<sequence>MKVRVNGKSIDLPDDILTIEQLLSHFHLENKLAIVEKNKEIIDRKTYKTRTINEGDQIEIVHFVGGG</sequence>
<reference evidence="1 2" key="1">
    <citation type="submission" date="2021-01" db="EMBL/GenBank/DDBJ databases">
        <title>Genomic Encyclopedia of Type Strains, Phase IV (KMG-IV): sequencing the most valuable type-strain genomes for metagenomic binning, comparative biology and taxonomic classification.</title>
        <authorList>
            <person name="Goeker M."/>
        </authorList>
    </citation>
    <scope>NUCLEOTIDE SEQUENCE [LARGE SCALE GENOMIC DNA]</scope>
    <source>
        <strain evidence="1 2">DSM 28236</strain>
    </source>
</reference>
<accession>A0ABS2PYP5</accession>
<dbReference type="PANTHER" id="PTHR34472:SF1">
    <property type="entry name" value="SULFUR CARRIER PROTEIN THIS"/>
    <property type="match status" value="1"/>
</dbReference>